<dbReference type="GeneID" id="93609663"/>
<dbReference type="FunFam" id="3.30.420.10:FF:000032">
    <property type="entry name" value="Retrovirus-related Pol polyprotein from transposon 297-like Protein"/>
    <property type="match status" value="2"/>
</dbReference>
<keyword evidence="9" id="KW-0175">Coiled coil</keyword>
<keyword evidence="7" id="KW-0378">Hydrolase</keyword>
<protein>
    <recommendedName>
        <fullName evidence="1">RNA-directed DNA polymerase</fullName>
        <ecNumber evidence="1">2.7.7.49</ecNumber>
    </recommendedName>
</protein>
<dbReference type="Gene3D" id="1.10.340.70">
    <property type="match status" value="2"/>
</dbReference>
<dbReference type="PANTHER" id="PTHR37984">
    <property type="entry name" value="PROTEIN CBG26694"/>
    <property type="match status" value="1"/>
</dbReference>
<dbReference type="Gene3D" id="2.40.70.10">
    <property type="entry name" value="Acid Proteases"/>
    <property type="match status" value="2"/>
</dbReference>
<feature type="domain" description="Chromo" evidence="11">
    <location>
        <begin position="2799"/>
        <end position="2848"/>
    </location>
</feature>
<dbReference type="PROSITE" id="PS50878">
    <property type="entry name" value="RT_POL"/>
    <property type="match status" value="2"/>
</dbReference>
<dbReference type="InParanoid" id="I1BP57"/>
<feature type="compositionally biased region" description="Polar residues" evidence="10">
    <location>
        <begin position="2892"/>
        <end position="2902"/>
    </location>
</feature>
<dbReference type="InterPro" id="IPR050951">
    <property type="entry name" value="Retrovirus_Pol_polyprotein"/>
</dbReference>
<dbReference type="InterPro" id="IPR001584">
    <property type="entry name" value="Integrase_cat-core"/>
</dbReference>
<evidence type="ECO:0000313" key="15">
    <source>
        <dbReference type="EMBL" id="EIE77987.1"/>
    </source>
</evidence>
<dbReference type="Pfam" id="PF00078">
    <property type="entry name" value="RVT_1"/>
    <property type="match status" value="2"/>
</dbReference>
<dbReference type="InterPro" id="IPR041373">
    <property type="entry name" value="RT_RNaseH"/>
</dbReference>
<keyword evidence="4" id="KW-0540">Nuclease</keyword>
<feature type="compositionally biased region" description="Low complexity" evidence="10">
    <location>
        <begin position="1294"/>
        <end position="1306"/>
    </location>
</feature>
<evidence type="ECO:0000256" key="4">
    <source>
        <dbReference type="ARBA" id="ARBA00022722"/>
    </source>
</evidence>
<reference evidence="15 16" key="1">
    <citation type="journal article" date="2009" name="PLoS Genet.">
        <title>Genomic analysis of the basal lineage fungus Rhizopus oryzae reveals a whole-genome duplication.</title>
        <authorList>
            <person name="Ma L.-J."/>
            <person name="Ibrahim A.S."/>
            <person name="Skory C."/>
            <person name="Grabherr M.G."/>
            <person name="Burger G."/>
            <person name="Butler M."/>
            <person name="Elias M."/>
            <person name="Idnurm A."/>
            <person name="Lang B.F."/>
            <person name="Sone T."/>
            <person name="Abe A."/>
            <person name="Calvo S.E."/>
            <person name="Corrochano L.M."/>
            <person name="Engels R."/>
            <person name="Fu J."/>
            <person name="Hansberg W."/>
            <person name="Kim J.-M."/>
            <person name="Kodira C.D."/>
            <person name="Koehrsen M.J."/>
            <person name="Liu B."/>
            <person name="Miranda-Saavedra D."/>
            <person name="O'Leary S."/>
            <person name="Ortiz-Castellanos L."/>
            <person name="Poulter R."/>
            <person name="Rodriguez-Romero J."/>
            <person name="Ruiz-Herrera J."/>
            <person name="Shen Y.-Q."/>
            <person name="Zeng Q."/>
            <person name="Galagan J."/>
            <person name="Birren B.W."/>
            <person name="Cuomo C.A."/>
            <person name="Wickes B.L."/>
        </authorList>
    </citation>
    <scope>NUCLEOTIDE SEQUENCE [LARGE SCALE GENOMIC DNA]</scope>
    <source>
        <strain evidence="16">RA 99-880 / ATCC MYA-4621 / FGSC 9543 / NRRL 43880</strain>
    </source>
</reference>
<keyword evidence="3" id="KW-0548">Nucleotidyltransferase</keyword>
<dbReference type="Pfam" id="PF00385">
    <property type="entry name" value="Chromo"/>
    <property type="match status" value="1"/>
</dbReference>
<dbReference type="Pfam" id="PF17921">
    <property type="entry name" value="Integrase_H2C2"/>
    <property type="match status" value="2"/>
</dbReference>
<feature type="compositionally biased region" description="Polar residues" evidence="10">
    <location>
        <begin position="1225"/>
        <end position="1235"/>
    </location>
</feature>
<dbReference type="CDD" id="cd01647">
    <property type="entry name" value="RT_LTR"/>
    <property type="match status" value="2"/>
</dbReference>
<dbReference type="EMBL" id="CH476733">
    <property type="protein sequence ID" value="EIE77987.1"/>
    <property type="molecule type" value="Genomic_DNA"/>
</dbReference>
<keyword evidence="5" id="KW-0064">Aspartyl protease</keyword>
<dbReference type="CDD" id="cd09274">
    <property type="entry name" value="RNase_HI_RT_Ty3"/>
    <property type="match status" value="2"/>
</dbReference>
<dbReference type="FunFam" id="3.10.20.370:FF:000001">
    <property type="entry name" value="Retrovirus-related Pol polyprotein from transposon 17.6-like protein"/>
    <property type="match status" value="1"/>
</dbReference>
<feature type="region of interest" description="Disordered" evidence="10">
    <location>
        <begin position="1198"/>
        <end position="1240"/>
    </location>
</feature>
<dbReference type="GO" id="GO:0004190">
    <property type="term" value="F:aspartic-type endopeptidase activity"/>
    <property type="evidence" value="ECO:0007669"/>
    <property type="project" value="UniProtKB-KW"/>
</dbReference>
<dbReference type="InterPro" id="IPR000477">
    <property type="entry name" value="RT_dom"/>
</dbReference>
<dbReference type="Gene3D" id="3.10.10.10">
    <property type="entry name" value="HIV Type 1 Reverse Transcriptase, subunit A, domain 1"/>
    <property type="match status" value="2"/>
</dbReference>
<dbReference type="RefSeq" id="XP_067513383.1">
    <property type="nucleotide sequence ID" value="XM_067657282.1"/>
</dbReference>
<evidence type="ECO:0000256" key="9">
    <source>
        <dbReference type="SAM" id="Coils"/>
    </source>
</evidence>
<keyword evidence="8" id="KW-0695">RNA-directed DNA polymerase</keyword>
<evidence type="ECO:0000256" key="5">
    <source>
        <dbReference type="ARBA" id="ARBA00022750"/>
    </source>
</evidence>
<keyword evidence="2" id="KW-0808">Transferase</keyword>
<feature type="compositionally biased region" description="Basic and acidic residues" evidence="10">
    <location>
        <begin position="2937"/>
        <end position="2947"/>
    </location>
</feature>
<dbReference type="PANTHER" id="PTHR37984:SF5">
    <property type="entry name" value="PROTEIN NYNRIN-LIKE"/>
    <property type="match status" value="1"/>
</dbReference>
<dbReference type="CDD" id="cd00303">
    <property type="entry name" value="retropepsin_like"/>
    <property type="match status" value="2"/>
</dbReference>
<dbReference type="GO" id="GO:0003964">
    <property type="term" value="F:RNA-directed DNA polymerase activity"/>
    <property type="evidence" value="ECO:0007669"/>
    <property type="project" value="UniProtKB-KW"/>
</dbReference>
<feature type="coiled-coil region" evidence="9">
    <location>
        <begin position="1311"/>
        <end position="1375"/>
    </location>
</feature>
<evidence type="ECO:0000256" key="1">
    <source>
        <dbReference type="ARBA" id="ARBA00012493"/>
    </source>
</evidence>
<evidence type="ECO:0000256" key="3">
    <source>
        <dbReference type="ARBA" id="ARBA00022695"/>
    </source>
</evidence>
<feature type="domain" description="Reverse transcriptase" evidence="13">
    <location>
        <begin position="1971"/>
        <end position="2155"/>
    </location>
</feature>
<dbReference type="InterPro" id="IPR021109">
    <property type="entry name" value="Peptidase_aspartic_dom_sf"/>
</dbReference>
<dbReference type="PROSITE" id="PS50013">
    <property type="entry name" value="CHROMO_2"/>
    <property type="match status" value="1"/>
</dbReference>
<dbReference type="VEuPathDB" id="FungiDB:RO3G_02691"/>
<dbReference type="InterPro" id="IPR012337">
    <property type="entry name" value="RNaseH-like_sf"/>
</dbReference>
<feature type="compositionally biased region" description="Basic residues" evidence="10">
    <location>
        <begin position="2903"/>
        <end position="2916"/>
    </location>
</feature>
<dbReference type="GO" id="GO:0005634">
    <property type="term" value="C:nucleus"/>
    <property type="evidence" value="ECO:0007669"/>
    <property type="project" value="UniProtKB-ARBA"/>
</dbReference>
<evidence type="ECO:0000256" key="8">
    <source>
        <dbReference type="ARBA" id="ARBA00022918"/>
    </source>
</evidence>
<feature type="domain" description="Reverse transcriptase" evidence="13">
    <location>
        <begin position="275"/>
        <end position="459"/>
    </location>
</feature>
<feature type="region of interest" description="Disordered" evidence="10">
    <location>
        <begin position="2892"/>
        <end position="2949"/>
    </location>
</feature>
<dbReference type="PROSITE" id="PS00141">
    <property type="entry name" value="ASP_PROTEASE"/>
    <property type="match status" value="2"/>
</dbReference>
<proteinExistence type="predicted"/>
<evidence type="ECO:0000313" key="16">
    <source>
        <dbReference type="Proteomes" id="UP000009138"/>
    </source>
</evidence>
<dbReference type="GO" id="GO:0015074">
    <property type="term" value="P:DNA integration"/>
    <property type="evidence" value="ECO:0007669"/>
    <property type="project" value="InterPro"/>
</dbReference>
<dbReference type="PROSITE" id="PS50994">
    <property type="entry name" value="INTEGRASE"/>
    <property type="match status" value="2"/>
</dbReference>
<dbReference type="Proteomes" id="UP000009138">
    <property type="component" value="Unassembled WGS sequence"/>
</dbReference>
<organism evidence="15 16">
    <name type="scientific">Rhizopus delemar (strain RA 99-880 / ATCC MYA-4621 / FGSC 9543 / NRRL 43880)</name>
    <name type="common">Mucormycosis agent</name>
    <name type="synonym">Rhizopus arrhizus var. delemar</name>
    <dbReference type="NCBI Taxonomy" id="246409"/>
    <lineage>
        <taxon>Eukaryota</taxon>
        <taxon>Fungi</taxon>
        <taxon>Fungi incertae sedis</taxon>
        <taxon>Mucoromycota</taxon>
        <taxon>Mucoromycotina</taxon>
        <taxon>Mucoromycetes</taxon>
        <taxon>Mucorales</taxon>
        <taxon>Mucorineae</taxon>
        <taxon>Rhizopodaceae</taxon>
        <taxon>Rhizopus</taxon>
    </lineage>
</organism>
<dbReference type="SUPFAM" id="SSF53098">
    <property type="entry name" value="Ribonuclease H-like"/>
    <property type="match status" value="2"/>
</dbReference>
<sequence length="2970" mass="339624">MCISSGSPSCDSSSEDEYDRIYKEFDRSLISPYLFDHFDFETINDVNIFALRNNHVGDIDNPFNSDSVSFSPVTPITLNGVNAYGIIDTGANISVMNKKFANDNNIEFNPVPGNLILANGSTIPRMQTTHFVNVEYDNVDQVIPHRFDVIDNSILSYENKILIGIDLLPKLSIHLMNVAIKHKSTEKEIDDSIVDKAYEPNISRAGTDKEQKTFDLAIKSYVEANKKLNKNTLCNIEDAVLHLPTPENYVANVKQYPIPYSVQPKVMEIINSWLDDGIIVPAKPSAWNLPMTVTFKKNLDGTKTDKIRLVLDPRMLNKVLPVDNHQLPLINDIFNSMTDAVVFSTLDLKSAFNQFPVFGPDQHKTTFTAPNNLQYMYRGAPFGISTISQLFSRIMLNLFKDLPYVKCFVDDICVFSSSIHAHFLHVKKVLQILTNANLRVNFEKTYLAKSAVYLLGYCISAEGKKIDTRKLSNIHEWPRPTTQKQVQSFLGFVNYFRQHTPNASFLMAPLDALRSHDEKINGPFIWTSTHQMHFDSIKRILSSELILSHPDMSHPFCIATDSSDFGTGCCLYQEFEVTQSNGETSKIKRYIGFMSHSLSRSEKRYSVTMRELLGVVYALTQFHKFIWGTRFTLYTDHKALCYIHSQKNANSMLIKWLDVILDYNFNVVHVRGLDNILPDKLSRLYPPKEPVEHEQDLNEGKRIASFRVDHKPTTSDALPYVYPATHSDDTVNYNRNLDISSNFHSFNKKSNDSNEYNDFNRLHDKNIFYVQSAHSVFKDYFVPPDSEHRELMTDAHNKVGHYGAEQMVKRLHNEGIHWPNLISDCVKFVRQCNECMKHNIEKKGYHPLRSIYSYYPGDHYAIDLGGPMHTTSISNNNYFMVIIDVCTRFCILRALPDKKADTILRALIDVFCIMGFPTKLQSDNGTEFKNSLSKDLANAMGYDHRFITPLHPSANGLSERFVQTVKKLLAKSTNGVGNDWDVFLPSIQLAMNNRISKRLNSTPFSLMFARKMIEPYGFRSDKDKLKEVKGKPPMSHEELMKRIDYMTDIVFPAIAAKTKAQVELEQAKFNDSHRLADYAPGSHVMVRIPTKSGQLAPAYEGPFTVVQIIELDDEGNEIQSYEIEAVLNHRGPCRVWSLMMSLFIILLLISVQPTHSNCYYLYNMAVITRNNRPTRTSRASISSVSSLSSVVSEVASSCPASPVAPGLDNFSDRPGSPSYVEMVTGSRSRSPSPADSVSGAIGERLNSLSIKKDESSLVRGDAISLSTAEDDVVMEDAPLNNARHAISGEKKNASRSSKSVSKSKSSIPEKLKRFNRKYDETADLLDKLVEKRDLEEDESKRKALKIQIREYREDLDYYEERITKLEVSANEISQKINEVGNNTNNTRESEPTVPIKVIPPFRLLVSAAYNPKYYSSSKVSPDDVKNDNAFKTVKDFIRKFEAIVKHYGVNIDKNWLGYLQLSIENGQDDRSINWLQHKLTVADFKNSNWEGAKTALIGKFGESFTYLQYRQKLMRIKQPNGEYLNMYVDRYIDLLTKAKFADSPLAVMHFLGTLLPPVKDCLERRLAEIRAKKNADFILEDDTLSKIQTIIENNKMHFIEECKKIFPGLKNQERSQFKPADKKAPRQIETKRKFHGDEQRYFPENKNRERNFHKRPAHSTPKCRYCGEKYTPGHLDKCREMEKRRDHYLNKDTGFRARKDAPKNYTGNFSQRRRSFEEKIHNANDSRITVHNIEKVEKQTATEPEIMQTHPADEVMNDLLNDDEIISPFQKALKQIREKKKHKQALVDTGADVSFISKNVVNKLKLRIIPVHGSLLLADKEKTVKRLGVTDKLNVGYKGQTVAHEFEVLNMHDKVDAIFGRDILPSLGIHLVGVATNWDDNKVKFDDSIEDSEYIPNVSNAGTPDEHEALLKALQSHIDKNQQIDVHSLCNLPEAVVKLDTSHGKHAHVRQYPIANKMMPIFDEAVKTWLENGVIVRAPPSPWNSPITFAPKKDANGNPTDYRPCIDPRKINALLESDNYPLPLIDDIFHDLAGSTIFTSLDLKSAFHRLPIRKSDQVKTTFTHRNKQYMFRSAPFGLKHVSSHFMRIMNLILSDLSNVHVYVDDIVIGTTGDSMEKHYQAVSAVIDRLTQHNMILNPQKCHFGKRSVHLLGFCISEKGKSLDPRKLTNIADWPRPKTGREMMQWLGTVNYFRAHIPCAATLTAPLDALRNVAFIDDINWTRELQVHFQSIKDILCSNVVLSPYDPTKSLYVATDASNTGVGAVLFQKFDEKQSDGLTVTTIKYLGFMARSLSQSERNYSVTRRELLAIVFALKKFHKFLYGHHFTLYSDHRALTYLFTSDELNPMMVGWMDTLLSYDFDIVHIPGVQNVLPDALSRLFPPEKELAGSDSNSSTVKHQNLAYKPNLKKEHELKMKKENRKVFYVQSPTKFSDKDYITPPYEDRQEILDGVHKFGHFGADHIVKSIHNQNLHWPNLLADAVNYVSKCNTCQKYNIAKKGYNPHRPVYAYVPGDAYAFDLIGPFQSSSNMYTYVLILVDICTRFCVLKPLVDKKAKTVAGAMVDTFSLLGYPRHFVCSDNGSEFKNEILENLFNAMGIDKRYTTPYHPSANGAAERYVQSAKKILAKFLEGATEDWHHYIPSVQLMINNKISTRLQTTPFSLMFARNINDFIEYRDDAGELKKKEYMPHDELLKRIDYMSQVVFPAIQDRTDLYTKRQKEKADSKNRQSTFPEGSYVMVRDREQYNSLSPVYKGPYRVVRQVQGGAYILRDVDETLMSRNYSPEELKLISQDEIIPKDELYEIEAIINHRGEPGNREYLVRWKNYSKDDDSWLTAEAFTDPESINIYWHKLGKSINQNGEVVKKKNNEAEKNKKQKLPSDYAPSKLLTTTIMNEQSKSGTMSHNRQSHNTKEKKKAQPKRNGNALSRYPKRRLQQSQEGFDRKTDHHESSVTQKFITVQTLPIQLPNVDTNW</sequence>
<evidence type="ECO:0000259" key="14">
    <source>
        <dbReference type="PROSITE" id="PS50994"/>
    </source>
</evidence>
<evidence type="ECO:0000259" key="13">
    <source>
        <dbReference type="PROSITE" id="PS50878"/>
    </source>
</evidence>
<gene>
    <name evidence="15" type="ORF">RO3G_02691</name>
</gene>
<evidence type="ECO:0000256" key="7">
    <source>
        <dbReference type="ARBA" id="ARBA00022801"/>
    </source>
</evidence>
<dbReference type="Gene3D" id="3.30.420.10">
    <property type="entry name" value="Ribonuclease H-like superfamily/Ribonuclease H"/>
    <property type="match status" value="2"/>
</dbReference>
<keyword evidence="16" id="KW-1185">Reference proteome</keyword>
<dbReference type="InterPro" id="IPR000953">
    <property type="entry name" value="Chromo/chromo_shadow_dom"/>
</dbReference>
<dbReference type="InterPro" id="IPR036397">
    <property type="entry name" value="RNaseH_sf"/>
</dbReference>
<dbReference type="SUPFAM" id="SSF50630">
    <property type="entry name" value="Acid proteases"/>
    <property type="match status" value="2"/>
</dbReference>
<accession>I1BP57</accession>
<dbReference type="CDD" id="cd18978">
    <property type="entry name" value="CD_DDE_transposase_like"/>
    <property type="match status" value="1"/>
</dbReference>
<feature type="domain" description="Integrase catalytic" evidence="14">
    <location>
        <begin position="2506"/>
        <end position="2665"/>
    </location>
</feature>
<dbReference type="Gene3D" id="2.40.50.40">
    <property type="match status" value="1"/>
</dbReference>
<dbReference type="Pfam" id="PF00665">
    <property type="entry name" value="rve"/>
    <property type="match status" value="2"/>
</dbReference>
<evidence type="ECO:0000259" key="11">
    <source>
        <dbReference type="PROSITE" id="PS50013"/>
    </source>
</evidence>
<feature type="region of interest" description="Disordered" evidence="10">
    <location>
        <begin position="2864"/>
        <end position="2883"/>
    </location>
</feature>
<dbReference type="FunFam" id="3.30.70.270:FF:000020">
    <property type="entry name" value="Transposon Tf2-6 polyprotein-like Protein"/>
    <property type="match status" value="2"/>
</dbReference>
<evidence type="ECO:0000259" key="12">
    <source>
        <dbReference type="PROSITE" id="PS50175"/>
    </source>
</evidence>
<evidence type="ECO:0000256" key="2">
    <source>
        <dbReference type="ARBA" id="ARBA00022679"/>
    </source>
</evidence>
<dbReference type="InterPro" id="IPR043128">
    <property type="entry name" value="Rev_trsase/Diguanyl_cyclase"/>
</dbReference>
<feature type="domain" description="Peptidase A2" evidence="12">
    <location>
        <begin position="1783"/>
        <end position="1799"/>
    </location>
</feature>
<dbReference type="Pfam" id="PF13650">
    <property type="entry name" value="Asp_protease_2"/>
    <property type="match status" value="1"/>
</dbReference>
<name>I1BP57_RHIO9</name>
<dbReference type="GO" id="GO:0004519">
    <property type="term" value="F:endonuclease activity"/>
    <property type="evidence" value="ECO:0007669"/>
    <property type="project" value="UniProtKB-KW"/>
</dbReference>
<dbReference type="Pfam" id="PF17917">
    <property type="entry name" value="RT_RNaseH"/>
    <property type="match status" value="2"/>
</dbReference>
<dbReference type="OrthoDB" id="10267344at2759"/>
<keyword evidence="5" id="KW-0645">Protease</keyword>
<dbReference type="SUPFAM" id="SSF54160">
    <property type="entry name" value="Chromo domain-like"/>
    <property type="match status" value="1"/>
</dbReference>
<dbReference type="InterPro" id="IPR001969">
    <property type="entry name" value="Aspartic_peptidase_AS"/>
</dbReference>
<dbReference type="InterPro" id="IPR023780">
    <property type="entry name" value="Chromo_domain"/>
</dbReference>
<evidence type="ECO:0000256" key="10">
    <source>
        <dbReference type="SAM" id="MobiDB-lite"/>
    </source>
</evidence>
<dbReference type="InterPro" id="IPR016197">
    <property type="entry name" value="Chromo-like_dom_sf"/>
</dbReference>
<dbReference type="EC" id="2.7.7.49" evidence="1"/>
<keyword evidence="6" id="KW-0255">Endonuclease</keyword>
<dbReference type="GO" id="GO:0006508">
    <property type="term" value="P:proteolysis"/>
    <property type="evidence" value="ECO:0007669"/>
    <property type="project" value="InterPro"/>
</dbReference>
<evidence type="ECO:0000256" key="6">
    <source>
        <dbReference type="ARBA" id="ARBA00022759"/>
    </source>
</evidence>
<dbReference type="STRING" id="246409.I1BP57"/>
<feature type="region of interest" description="Disordered" evidence="10">
    <location>
        <begin position="1283"/>
        <end position="1308"/>
    </location>
</feature>
<dbReference type="SMART" id="SM00298">
    <property type="entry name" value="CHROMO"/>
    <property type="match status" value="1"/>
</dbReference>
<dbReference type="InterPro" id="IPR001995">
    <property type="entry name" value="Peptidase_A2_cat"/>
</dbReference>
<dbReference type="PROSITE" id="PS50175">
    <property type="entry name" value="ASP_PROT_RETROV"/>
    <property type="match status" value="1"/>
</dbReference>
<dbReference type="Gene3D" id="3.30.70.270">
    <property type="match status" value="4"/>
</dbReference>
<dbReference type="InterPro" id="IPR043502">
    <property type="entry name" value="DNA/RNA_pol_sf"/>
</dbReference>
<dbReference type="eggNOG" id="KOG0017">
    <property type="taxonomic scope" value="Eukaryota"/>
</dbReference>
<dbReference type="SUPFAM" id="SSF56672">
    <property type="entry name" value="DNA/RNA polymerases"/>
    <property type="match status" value="2"/>
</dbReference>
<feature type="domain" description="Integrase catalytic" evidence="14">
    <location>
        <begin position="852"/>
        <end position="1011"/>
    </location>
</feature>
<dbReference type="GO" id="GO:0003676">
    <property type="term" value="F:nucleic acid binding"/>
    <property type="evidence" value="ECO:0007669"/>
    <property type="project" value="InterPro"/>
</dbReference>
<dbReference type="InterPro" id="IPR041588">
    <property type="entry name" value="Integrase_H2C2"/>
</dbReference>